<dbReference type="PANTHER" id="PTHR30136:SF33">
    <property type="entry name" value="TRANSCRIPTIONAL REGULATORY PROTEIN"/>
    <property type="match status" value="1"/>
</dbReference>
<dbReference type="EMBL" id="JAGIZB010000004">
    <property type="protein sequence ID" value="MBP0444176.1"/>
    <property type="molecule type" value="Genomic_DNA"/>
</dbReference>
<name>A0ABS4ABD4_9PROT</name>
<comment type="caution">
    <text evidence="6">The sequence shown here is derived from an EMBL/GenBank/DDBJ whole genome shotgun (WGS) entry which is preliminary data.</text>
</comment>
<dbReference type="InterPro" id="IPR029016">
    <property type="entry name" value="GAF-like_dom_sf"/>
</dbReference>
<evidence type="ECO:0000256" key="1">
    <source>
        <dbReference type="ARBA" id="ARBA00023015"/>
    </source>
</evidence>
<dbReference type="RefSeq" id="WP_209378413.1">
    <property type="nucleotide sequence ID" value="NZ_JAGIZB010000004.1"/>
</dbReference>
<dbReference type="SUPFAM" id="SSF46785">
    <property type="entry name" value="Winged helix' DNA-binding domain"/>
    <property type="match status" value="1"/>
</dbReference>
<dbReference type="Gene3D" id="1.10.10.10">
    <property type="entry name" value="Winged helix-like DNA-binding domain superfamily/Winged helix DNA-binding domain"/>
    <property type="match status" value="1"/>
</dbReference>
<organism evidence="6 7">
    <name type="scientific">Pararoseomonas baculiformis</name>
    <dbReference type="NCBI Taxonomy" id="2820812"/>
    <lineage>
        <taxon>Bacteria</taxon>
        <taxon>Pseudomonadati</taxon>
        <taxon>Pseudomonadota</taxon>
        <taxon>Alphaproteobacteria</taxon>
        <taxon>Acetobacterales</taxon>
        <taxon>Acetobacteraceae</taxon>
        <taxon>Pararoseomonas</taxon>
    </lineage>
</organism>
<dbReference type="Gene3D" id="3.30.450.40">
    <property type="match status" value="1"/>
</dbReference>
<accession>A0ABS4ABD4</accession>
<feature type="domain" description="IclR-ED" evidence="5">
    <location>
        <begin position="81"/>
        <end position="263"/>
    </location>
</feature>
<evidence type="ECO:0000256" key="3">
    <source>
        <dbReference type="ARBA" id="ARBA00023163"/>
    </source>
</evidence>
<reference evidence="6 7" key="1">
    <citation type="submission" date="2021-03" db="EMBL/GenBank/DDBJ databases">
        <authorList>
            <person name="So Y."/>
        </authorList>
    </citation>
    <scope>NUCLEOTIDE SEQUENCE [LARGE SCALE GENOMIC DNA]</scope>
    <source>
        <strain evidence="6 7">SSH11</strain>
    </source>
</reference>
<dbReference type="Proteomes" id="UP000681594">
    <property type="component" value="Unassembled WGS sequence"/>
</dbReference>
<dbReference type="SUPFAM" id="SSF55781">
    <property type="entry name" value="GAF domain-like"/>
    <property type="match status" value="1"/>
</dbReference>
<dbReference type="InterPro" id="IPR050707">
    <property type="entry name" value="HTH_MetabolicPath_Reg"/>
</dbReference>
<gene>
    <name evidence="6" type="ORF">J8J14_05240</name>
</gene>
<evidence type="ECO:0000259" key="5">
    <source>
        <dbReference type="PROSITE" id="PS51078"/>
    </source>
</evidence>
<dbReference type="Pfam" id="PF01614">
    <property type="entry name" value="IclR_C"/>
    <property type="match status" value="1"/>
</dbReference>
<keyword evidence="3" id="KW-0804">Transcription</keyword>
<sequence length="274" mass="29385">MRKRAAAPLEAGEDRQFVTAIARGFEILHAFEAEDPILGNQELAERTGLPRATVSRLTYTLTRLGYLTYLPRFGKYQLGLGVVPLGQLALANMGIRRLAAPLMRHLAGETNASVSLGRRDGLSMLYVEHVSPRTAVAVQLEIGSRVPIGLTAMGRAYYAASPEAERRSLDDALAARYPQDWPRIQQSLAEGCAMRAAHGFTLSAGDWTPTVHAAGAAVTLPGGEVFALNCGAPAFMLEHERLVAEVGPRLAAVARRIESLASGPGRATNGRMES</sequence>
<feature type="domain" description="HTH iclR-type" evidence="4">
    <location>
        <begin position="18"/>
        <end position="80"/>
    </location>
</feature>
<keyword evidence="7" id="KW-1185">Reference proteome</keyword>
<dbReference type="PANTHER" id="PTHR30136">
    <property type="entry name" value="HELIX-TURN-HELIX TRANSCRIPTIONAL REGULATOR, ICLR FAMILY"/>
    <property type="match status" value="1"/>
</dbReference>
<evidence type="ECO:0000313" key="7">
    <source>
        <dbReference type="Proteomes" id="UP000681594"/>
    </source>
</evidence>
<evidence type="ECO:0000259" key="4">
    <source>
        <dbReference type="PROSITE" id="PS51077"/>
    </source>
</evidence>
<keyword evidence="1" id="KW-0805">Transcription regulation</keyword>
<keyword evidence="2" id="KW-0238">DNA-binding</keyword>
<evidence type="ECO:0000313" key="6">
    <source>
        <dbReference type="EMBL" id="MBP0444176.1"/>
    </source>
</evidence>
<dbReference type="InterPro" id="IPR005471">
    <property type="entry name" value="Tscrpt_reg_IclR_N"/>
</dbReference>
<protein>
    <submittedName>
        <fullName evidence="6">IclR family transcriptional regulator</fullName>
    </submittedName>
</protein>
<dbReference type="InterPro" id="IPR036390">
    <property type="entry name" value="WH_DNA-bd_sf"/>
</dbReference>
<dbReference type="InterPro" id="IPR036388">
    <property type="entry name" value="WH-like_DNA-bd_sf"/>
</dbReference>
<dbReference type="PROSITE" id="PS51077">
    <property type="entry name" value="HTH_ICLR"/>
    <property type="match status" value="1"/>
</dbReference>
<dbReference type="InterPro" id="IPR014757">
    <property type="entry name" value="Tscrpt_reg_IclR_C"/>
</dbReference>
<evidence type="ECO:0000256" key="2">
    <source>
        <dbReference type="ARBA" id="ARBA00023125"/>
    </source>
</evidence>
<proteinExistence type="predicted"/>
<dbReference type="SMART" id="SM00346">
    <property type="entry name" value="HTH_ICLR"/>
    <property type="match status" value="1"/>
</dbReference>
<dbReference type="PROSITE" id="PS51078">
    <property type="entry name" value="ICLR_ED"/>
    <property type="match status" value="1"/>
</dbReference>
<dbReference type="Pfam" id="PF09339">
    <property type="entry name" value="HTH_IclR"/>
    <property type="match status" value="1"/>
</dbReference>